<sequence>MPGLHQAAKMEPNRSSVSSSASSGVQPPRWMRSPEYSSDELPLVLGDVFYQNLSRIVQGTVKKLKKGAQLLPYDGESATELKAPTLFGAKQSWEPVTTDQQPDPESAEAHLSPDLGAKPHGEGSGPSQTSPLRAGDLHRPEAQEAQQQLTAYNLRRLEAERLKILEASAVLSSEREALEKAQETYNILSALGIQFAAASSRVERHSPGTPEYEQARVRFEKVAFDTLHQLSQHYLPDATAAPSEDSQDIAPPPIETSDACTQTGPVRCADCGSQRTRRVPQPTSQPKGKRAPDGVPRAAVRLQAAYAFDGPPDAASTRVSTWPSNVTTNTMHAMEPQLDDGLSSAKYVYPLSTTSPLDGLLQTPTSKTSLWNGWTAAERSKTLDSLHSTFQKWFDASDEMEVRTHGMPPPVADGTVLEDMPVGDNTWSSTSSSGPMVGELQVRPHPKTAVRPPLLVHMEDFVKQFAPLVKRTDPGYYEKRWLVYRQCFEIFIRATPTYCNMLKRILDESDLLMHHYKEALSKPQQLVGIIQSLEASHAESVSQLQGELKAAQVQLKNVMRMHDVDKKAWQESLADRDASIRTLKMLAEREEIVPGLEDHPDWDEQRIRRMFVAKTRQHKQTMEKVQALESQAETLKAELEIHTLREQQMAAEWNSVLAEMETFKRVEEKANEDLKESKVRNGRLAEECAELKARLQRLQRTTPAHSTAPYGAHRGAYNAHGAGSWPRTSIR</sequence>
<feature type="compositionally biased region" description="Polar residues" evidence="3">
    <location>
        <begin position="94"/>
        <end position="103"/>
    </location>
</feature>
<evidence type="ECO:0000256" key="3">
    <source>
        <dbReference type="SAM" id="MobiDB-lite"/>
    </source>
</evidence>
<evidence type="ECO:0000256" key="2">
    <source>
        <dbReference type="SAM" id="Coils"/>
    </source>
</evidence>
<name>A0A7S1NNG2_9EUGL</name>
<dbReference type="AlphaFoldDB" id="A0A7S1NNG2"/>
<feature type="region of interest" description="Disordered" evidence="3">
    <location>
        <begin position="89"/>
        <end position="138"/>
    </location>
</feature>
<protein>
    <recommendedName>
        <fullName evidence="4">Translin-associated factor X-interacting protein 1 N-terminal domain-containing protein</fullName>
    </recommendedName>
</protein>
<proteinExistence type="predicted"/>
<keyword evidence="1 2" id="KW-0175">Coiled coil</keyword>
<feature type="region of interest" description="Disordered" evidence="3">
    <location>
        <begin position="239"/>
        <end position="295"/>
    </location>
</feature>
<feature type="region of interest" description="Disordered" evidence="3">
    <location>
        <begin position="1"/>
        <end position="34"/>
    </location>
</feature>
<dbReference type="Pfam" id="PF15739">
    <property type="entry name" value="TSNAXIP1_N"/>
    <property type="match status" value="1"/>
</dbReference>
<dbReference type="InterPro" id="IPR032755">
    <property type="entry name" value="TSNAXIP1_N"/>
</dbReference>
<feature type="domain" description="Translin-associated factor X-interacting protein 1 N-terminal" evidence="4">
    <location>
        <begin position="466"/>
        <end position="549"/>
    </location>
</feature>
<feature type="region of interest" description="Disordered" evidence="3">
    <location>
        <begin position="700"/>
        <end position="731"/>
    </location>
</feature>
<evidence type="ECO:0000313" key="5">
    <source>
        <dbReference type="EMBL" id="CAD9030793.1"/>
    </source>
</evidence>
<organism evidence="5">
    <name type="scientific">Eutreptiella gymnastica</name>
    <dbReference type="NCBI Taxonomy" id="73025"/>
    <lineage>
        <taxon>Eukaryota</taxon>
        <taxon>Discoba</taxon>
        <taxon>Euglenozoa</taxon>
        <taxon>Euglenida</taxon>
        <taxon>Spirocuta</taxon>
        <taxon>Euglenophyceae</taxon>
        <taxon>Eutreptiales</taxon>
        <taxon>Eutreptiaceae</taxon>
        <taxon>Eutreptiella</taxon>
    </lineage>
</organism>
<gene>
    <name evidence="5" type="ORF">EGYM00392_LOCUS41933</name>
</gene>
<evidence type="ECO:0000256" key="1">
    <source>
        <dbReference type="ARBA" id="ARBA00023054"/>
    </source>
</evidence>
<evidence type="ECO:0000259" key="4">
    <source>
        <dbReference type="Pfam" id="PF15739"/>
    </source>
</evidence>
<dbReference type="EMBL" id="HBGA01112716">
    <property type="protein sequence ID" value="CAD9030793.1"/>
    <property type="molecule type" value="Transcribed_RNA"/>
</dbReference>
<reference evidence="5" key="1">
    <citation type="submission" date="2021-01" db="EMBL/GenBank/DDBJ databases">
        <authorList>
            <person name="Corre E."/>
            <person name="Pelletier E."/>
            <person name="Niang G."/>
            <person name="Scheremetjew M."/>
            <person name="Finn R."/>
            <person name="Kale V."/>
            <person name="Holt S."/>
            <person name="Cochrane G."/>
            <person name="Meng A."/>
            <person name="Brown T."/>
            <person name="Cohen L."/>
        </authorList>
    </citation>
    <scope>NUCLEOTIDE SEQUENCE</scope>
    <source>
        <strain evidence="5">NIES-381</strain>
    </source>
</reference>
<feature type="coiled-coil region" evidence="2">
    <location>
        <begin position="618"/>
        <end position="645"/>
    </location>
</feature>
<accession>A0A7S1NNG2</accession>